<accession>A0A136IV17</accession>
<protein>
    <recommendedName>
        <fullName evidence="3">BTB domain-containing protein</fullName>
    </recommendedName>
</protein>
<sequence>MASTMDADDLLQPAHTGEHCNASPYARIVPLLFNNNETLHVHEYALSKLPRLSSNAVPGSNPIRLDLSVGAGHILVHFLYNGRLESLAPDVSPKGQCGTHDLERPTDSASVGNATAMLDSVLQIIPFAEAHGVEELSALAKTHISEMTKLMPYHVALDAVMGRFRGRNVYRMKWLQDYLREKAEIHRSSNSSSKQYALRKPR</sequence>
<dbReference type="OrthoDB" id="3594103at2759"/>
<reference evidence="2" key="1">
    <citation type="submission" date="2016-02" db="EMBL/GenBank/DDBJ databases">
        <title>Draft genome sequence of Microdochium bolleyi, a fungal endophyte of beachgrass.</title>
        <authorList>
            <consortium name="DOE Joint Genome Institute"/>
            <person name="David A.S."/>
            <person name="May G."/>
            <person name="Haridas S."/>
            <person name="Lim J."/>
            <person name="Wang M."/>
            <person name="Labutti K."/>
            <person name="Lipzen A."/>
            <person name="Barry K."/>
            <person name="Grigoriev I.V."/>
        </authorList>
    </citation>
    <scope>NUCLEOTIDE SEQUENCE [LARGE SCALE GENOMIC DNA]</scope>
    <source>
        <strain evidence="2">J235TASD1</strain>
    </source>
</reference>
<dbReference type="Proteomes" id="UP000070501">
    <property type="component" value="Unassembled WGS sequence"/>
</dbReference>
<dbReference type="InParanoid" id="A0A136IV17"/>
<evidence type="ECO:0008006" key="3">
    <source>
        <dbReference type="Google" id="ProtNLM"/>
    </source>
</evidence>
<organism evidence="1 2">
    <name type="scientific">Microdochium bolleyi</name>
    <dbReference type="NCBI Taxonomy" id="196109"/>
    <lineage>
        <taxon>Eukaryota</taxon>
        <taxon>Fungi</taxon>
        <taxon>Dikarya</taxon>
        <taxon>Ascomycota</taxon>
        <taxon>Pezizomycotina</taxon>
        <taxon>Sordariomycetes</taxon>
        <taxon>Xylariomycetidae</taxon>
        <taxon>Xylariales</taxon>
        <taxon>Microdochiaceae</taxon>
        <taxon>Microdochium</taxon>
    </lineage>
</organism>
<dbReference type="EMBL" id="KQ964257">
    <property type="protein sequence ID" value="KXJ88884.1"/>
    <property type="molecule type" value="Genomic_DNA"/>
</dbReference>
<dbReference type="AlphaFoldDB" id="A0A136IV17"/>
<gene>
    <name evidence="1" type="ORF">Micbo1qcDRAFT_207022</name>
</gene>
<keyword evidence="2" id="KW-1185">Reference proteome</keyword>
<proteinExistence type="predicted"/>
<evidence type="ECO:0000313" key="1">
    <source>
        <dbReference type="EMBL" id="KXJ88884.1"/>
    </source>
</evidence>
<name>A0A136IV17_9PEZI</name>
<evidence type="ECO:0000313" key="2">
    <source>
        <dbReference type="Proteomes" id="UP000070501"/>
    </source>
</evidence>